<dbReference type="InterPro" id="IPR050382">
    <property type="entry name" value="MFS_Na/Anion_cotransporter"/>
</dbReference>
<comment type="function">
    <text evidence="11">May be an inorganic phosphate cotransporter.</text>
</comment>
<dbReference type="Proteomes" id="UP001500889">
    <property type="component" value="Chromosome E"/>
</dbReference>
<feature type="transmembrane region" description="Helical" evidence="13">
    <location>
        <begin position="146"/>
        <end position="167"/>
    </location>
</feature>
<evidence type="ECO:0000256" key="3">
    <source>
        <dbReference type="ARBA" id="ARBA00022448"/>
    </source>
</evidence>
<gene>
    <name evidence="15" type="ORF">DMAD_02758</name>
</gene>
<evidence type="ECO:0000256" key="8">
    <source>
        <dbReference type="ARBA" id="ARBA00023065"/>
    </source>
</evidence>
<accession>A0AAU9G5U5</accession>
<evidence type="ECO:0000256" key="5">
    <source>
        <dbReference type="ARBA" id="ARBA00022847"/>
    </source>
</evidence>
<keyword evidence="10" id="KW-0739">Sodium transport</keyword>
<evidence type="ECO:0000256" key="7">
    <source>
        <dbReference type="ARBA" id="ARBA00023053"/>
    </source>
</evidence>
<evidence type="ECO:0000313" key="16">
    <source>
        <dbReference type="Proteomes" id="UP001500889"/>
    </source>
</evidence>
<keyword evidence="3" id="KW-0813">Transport</keyword>
<organism evidence="15 16">
    <name type="scientific">Drosophila madeirensis</name>
    <name type="common">Fruit fly</name>
    <dbReference type="NCBI Taxonomy" id="30013"/>
    <lineage>
        <taxon>Eukaryota</taxon>
        <taxon>Metazoa</taxon>
        <taxon>Ecdysozoa</taxon>
        <taxon>Arthropoda</taxon>
        <taxon>Hexapoda</taxon>
        <taxon>Insecta</taxon>
        <taxon>Pterygota</taxon>
        <taxon>Neoptera</taxon>
        <taxon>Endopterygota</taxon>
        <taxon>Diptera</taxon>
        <taxon>Brachycera</taxon>
        <taxon>Muscomorpha</taxon>
        <taxon>Ephydroidea</taxon>
        <taxon>Drosophilidae</taxon>
        <taxon>Drosophila</taxon>
        <taxon>Sophophora</taxon>
    </lineage>
</organism>
<dbReference type="InterPro" id="IPR011701">
    <property type="entry name" value="MFS"/>
</dbReference>
<dbReference type="GO" id="GO:0016020">
    <property type="term" value="C:membrane"/>
    <property type="evidence" value="ECO:0007669"/>
    <property type="project" value="UniProtKB-SubCell"/>
</dbReference>
<feature type="transmembrane region" description="Helical" evidence="13">
    <location>
        <begin position="114"/>
        <end position="134"/>
    </location>
</feature>
<dbReference type="GO" id="GO:0006814">
    <property type="term" value="P:sodium ion transport"/>
    <property type="evidence" value="ECO:0007669"/>
    <property type="project" value="UniProtKB-KW"/>
</dbReference>
<keyword evidence="4 13" id="KW-0812">Transmembrane</keyword>
<evidence type="ECO:0000256" key="9">
    <source>
        <dbReference type="ARBA" id="ARBA00023136"/>
    </source>
</evidence>
<protein>
    <recommendedName>
        <fullName evidence="12">Putative inorganic phosphate cotransporter</fullName>
    </recommendedName>
</protein>
<feature type="transmembrane region" description="Helical" evidence="13">
    <location>
        <begin position="307"/>
        <end position="324"/>
    </location>
</feature>
<dbReference type="CDD" id="cd17318">
    <property type="entry name" value="MFS_SLC17"/>
    <property type="match status" value="1"/>
</dbReference>
<dbReference type="AlphaFoldDB" id="A0AAU9G5U5"/>
<keyword evidence="6 13" id="KW-1133">Transmembrane helix</keyword>
<feature type="transmembrane region" description="Helical" evidence="13">
    <location>
        <begin position="439"/>
        <end position="458"/>
    </location>
</feature>
<feature type="transmembrane region" description="Helical" evidence="13">
    <location>
        <begin position="204"/>
        <end position="224"/>
    </location>
</feature>
<feature type="transmembrane region" description="Helical" evidence="13">
    <location>
        <begin position="86"/>
        <end position="107"/>
    </location>
</feature>
<dbReference type="FunFam" id="1.20.1250.20:FF:000003">
    <property type="entry name" value="Solute carrier family 17 member 3"/>
    <property type="match status" value="1"/>
</dbReference>
<feature type="transmembrane region" description="Helical" evidence="13">
    <location>
        <begin position="345"/>
        <end position="365"/>
    </location>
</feature>
<feature type="transmembrane region" description="Helical" evidence="13">
    <location>
        <begin position="179"/>
        <end position="198"/>
    </location>
</feature>
<evidence type="ECO:0000256" key="13">
    <source>
        <dbReference type="SAM" id="Phobius"/>
    </source>
</evidence>
<name>A0AAU9G5U5_DROMD</name>
<keyword evidence="16" id="KW-1185">Reference proteome</keyword>
<dbReference type="PANTHER" id="PTHR11662">
    <property type="entry name" value="SOLUTE CARRIER FAMILY 17"/>
    <property type="match status" value="1"/>
</dbReference>
<dbReference type="Pfam" id="PF07690">
    <property type="entry name" value="MFS_1"/>
    <property type="match status" value="1"/>
</dbReference>
<comment type="similarity">
    <text evidence="2">Belongs to the major facilitator superfamily. Sodium/anion cotransporter family.</text>
</comment>
<feature type="domain" description="Major facilitator superfamily (MFS) profile" evidence="14">
    <location>
        <begin position="43"/>
        <end position="463"/>
    </location>
</feature>
<dbReference type="PANTHER" id="PTHR11662:SF280">
    <property type="entry name" value="FI21844P1-RELATED"/>
    <property type="match status" value="1"/>
</dbReference>
<evidence type="ECO:0000256" key="2">
    <source>
        <dbReference type="ARBA" id="ARBA00008586"/>
    </source>
</evidence>
<dbReference type="Gene3D" id="1.20.1250.20">
    <property type="entry name" value="MFS general substrate transporter like domains"/>
    <property type="match status" value="2"/>
</dbReference>
<dbReference type="GO" id="GO:0015293">
    <property type="term" value="F:symporter activity"/>
    <property type="evidence" value="ECO:0007669"/>
    <property type="project" value="UniProtKB-KW"/>
</dbReference>
<dbReference type="SUPFAM" id="SSF103473">
    <property type="entry name" value="MFS general substrate transporter"/>
    <property type="match status" value="1"/>
</dbReference>
<keyword evidence="8" id="KW-0406">Ion transport</keyword>
<sequence length="499" mass="54216">MVYLVNGERTPLLLRVVPNHIKTLACKIIIINKSSGFGVRHWQAILLFVGMMINYFQRVDISAAIVPMTQSTAGAPSYNWNVSEKSLILSSFFWGYVVSQVPAGLLAKRFGAKIVLGTATAVGGVLSFFHPMAAASGWESVCVLRILTGLVQGTVYPCVHTLLAKWVPRTERGFLTTGIYSGAQFGTALILVTSGFIFESSLGWPGLFHLSGGLSLAWALLFFWQAANEPATARRITKTEQEYIESLTGSNSSSQSMPVPWIAIFKSPAFYGLLAGHCGFAWGFYTLLTQMPTYMNKVLHLDVKSNAFLSSLPYLAMGVLCLVVSPISDVLTNRGFISITTARKLFNSIGQWGPMACLIGLGYMTADQKTWAILLLTLAVGTNAGCSCGYLINHIDLSPNFAGPMMGVTNGIAGVTSIVAPLVVGAILTEEEDPNQWRLVFFITGAIYLVCNTLFVIFGKATVQFWNEPTSMSSTIALRNNFENDSQTIAPTTVKDNRF</sequence>
<dbReference type="InterPro" id="IPR036259">
    <property type="entry name" value="MFS_trans_sf"/>
</dbReference>
<dbReference type="GO" id="GO:0006820">
    <property type="term" value="P:monoatomic anion transport"/>
    <property type="evidence" value="ECO:0007669"/>
    <property type="project" value="TreeGrafter"/>
</dbReference>
<feature type="transmembrane region" description="Helical" evidence="13">
    <location>
        <begin position="44"/>
        <end position="66"/>
    </location>
</feature>
<feature type="transmembrane region" description="Helical" evidence="13">
    <location>
        <begin position="269"/>
        <end position="287"/>
    </location>
</feature>
<evidence type="ECO:0000256" key="4">
    <source>
        <dbReference type="ARBA" id="ARBA00022692"/>
    </source>
</evidence>
<evidence type="ECO:0000256" key="6">
    <source>
        <dbReference type="ARBA" id="ARBA00022989"/>
    </source>
</evidence>
<reference evidence="15 16" key="1">
    <citation type="submission" date="2024-02" db="EMBL/GenBank/DDBJ databases">
        <title>A chromosome-level genome assembly of Drosophila madeirensis, a fruit fly species endemic to Madeira island.</title>
        <authorList>
            <person name="Tomihara K."/>
            <person name="Llopart A."/>
            <person name="Yamamoto D."/>
        </authorList>
    </citation>
    <scope>NUCLEOTIDE SEQUENCE [LARGE SCALE GENOMIC DNA]</scope>
    <source>
        <strain evidence="15 16">RF1</strain>
    </source>
</reference>
<keyword evidence="7" id="KW-0915">Sodium</keyword>
<evidence type="ECO:0000256" key="10">
    <source>
        <dbReference type="ARBA" id="ARBA00023201"/>
    </source>
</evidence>
<evidence type="ECO:0000256" key="11">
    <source>
        <dbReference type="ARBA" id="ARBA00054632"/>
    </source>
</evidence>
<feature type="transmembrane region" description="Helical" evidence="13">
    <location>
        <begin position="405"/>
        <end position="427"/>
    </location>
</feature>
<dbReference type="EMBL" id="AP029267">
    <property type="protein sequence ID" value="BFG03524.1"/>
    <property type="molecule type" value="Genomic_DNA"/>
</dbReference>
<evidence type="ECO:0000313" key="15">
    <source>
        <dbReference type="EMBL" id="BFG03524.1"/>
    </source>
</evidence>
<evidence type="ECO:0000259" key="14">
    <source>
        <dbReference type="PROSITE" id="PS50850"/>
    </source>
</evidence>
<dbReference type="InterPro" id="IPR020846">
    <property type="entry name" value="MFS_dom"/>
</dbReference>
<proteinExistence type="inferred from homology"/>
<keyword evidence="5" id="KW-0769">Symport</keyword>
<dbReference type="FunFam" id="1.20.1250.20:FF:000144">
    <property type="entry name" value="Picot, isoform B"/>
    <property type="match status" value="1"/>
</dbReference>
<feature type="transmembrane region" description="Helical" evidence="13">
    <location>
        <begin position="371"/>
        <end position="393"/>
    </location>
</feature>
<comment type="subcellular location">
    <subcellularLocation>
        <location evidence="1">Membrane</location>
        <topology evidence="1">Multi-pass membrane protein</topology>
    </subcellularLocation>
</comment>
<keyword evidence="9 13" id="KW-0472">Membrane</keyword>
<evidence type="ECO:0000256" key="1">
    <source>
        <dbReference type="ARBA" id="ARBA00004141"/>
    </source>
</evidence>
<dbReference type="PROSITE" id="PS50850">
    <property type="entry name" value="MFS"/>
    <property type="match status" value="1"/>
</dbReference>
<evidence type="ECO:0000256" key="12">
    <source>
        <dbReference type="ARBA" id="ARBA00068450"/>
    </source>
</evidence>